<evidence type="ECO:0000313" key="16">
    <source>
        <dbReference type="Proteomes" id="UP000178017"/>
    </source>
</evidence>
<dbReference type="InterPro" id="IPR003824">
    <property type="entry name" value="UppP"/>
</dbReference>
<accession>A0A1F5MIM7</accession>
<feature type="transmembrane region" description="Helical" evidence="14">
    <location>
        <begin position="99"/>
        <end position="118"/>
    </location>
</feature>
<dbReference type="Proteomes" id="UP000178017">
    <property type="component" value="Unassembled WGS sequence"/>
</dbReference>
<evidence type="ECO:0000256" key="13">
    <source>
        <dbReference type="ARBA" id="ARBA00047594"/>
    </source>
</evidence>
<feature type="transmembrane region" description="Helical" evidence="14">
    <location>
        <begin position="207"/>
        <end position="228"/>
    </location>
</feature>
<feature type="transmembrane region" description="Helical" evidence="14">
    <location>
        <begin position="234"/>
        <end position="255"/>
    </location>
</feature>
<keyword evidence="9 14" id="KW-0472">Membrane</keyword>
<comment type="similarity">
    <text evidence="2 14">Belongs to the UppP family.</text>
</comment>
<evidence type="ECO:0000256" key="2">
    <source>
        <dbReference type="ARBA" id="ARBA00010621"/>
    </source>
</evidence>
<proteinExistence type="inferred from homology"/>
<name>A0A1F5MIM7_9BACT</name>
<keyword evidence="14" id="KW-0961">Cell wall biogenesis/degradation</keyword>
<feature type="transmembrane region" description="Helical" evidence="14">
    <location>
        <begin position="41"/>
        <end position="62"/>
    </location>
</feature>
<dbReference type="GO" id="GO:0005886">
    <property type="term" value="C:plasma membrane"/>
    <property type="evidence" value="ECO:0007669"/>
    <property type="project" value="UniProtKB-SubCell"/>
</dbReference>
<comment type="caution">
    <text evidence="15">The sequence shown here is derived from an EMBL/GenBank/DDBJ whole genome shotgun (WGS) entry which is preliminary data.</text>
</comment>
<organism evidence="15 16">
    <name type="scientific">Candidatus Daviesbacteria bacterium RIFCSPLOWO2_01_FULL_40_24</name>
    <dbReference type="NCBI Taxonomy" id="1797787"/>
    <lineage>
        <taxon>Bacteria</taxon>
        <taxon>Candidatus Daviesiibacteriota</taxon>
    </lineage>
</organism>
<dbReference type="Pfam" id="PF02673">
    <property type="entry name" value="BacA"/>
    <property type="match status" value="1"/>
</dbReference>
<comment type="catalytic activity">
    <reaction evidence="13 14">
        <text>di-trans,octa-cis-undecaprenyl diphosphate + H2O = di-trans,octa-cis-undecaprenyl phosphate + phosphate + H(+)</text>
        <dbReference type="Rhea" id="RHEA:28094"/>
        <dbReference type="ChEBI" id="CHEBI:15377"/>
        <dbReference type="ChEBI" id="CHEBI:15378"/>
        <dbReference type="ChEBI" id="CHEBI:43474"/>
        <dbReference type="ChEBI" id="CHEBI:58405"/>
        <dbReference type="ChEBI" id="CHEBI:60392"/>
        <dbReference type="EC" id="3.6.1.27"/>
    </reaction>
</comment>
<evidence type="ECO:0000256" key="3">
    <source>
        <dbReference type="ARBA" id="ARBA00012374"/>
    </source>
</evidence>
<keyword evidence="5 14" id="KW-1003">Cell membrane</keyword>
<gene>
    <name evidence="14" type="primary">uppP</name>
    <name evidence="15" type="ORF">A3B49_02295</name>
</gene>
<keyword evidence="6 14" id="KW-0812">Transmembrane</keyword>
<evidence type="ECO:0000256" key="4">
    <source>
        <dbReference type="ARBA" id="ARBA00021581"/>
    </source>
</evidence>
<evidence type="ECO:0000313" key="15">
    <source>
        <dbReference type="EMBL" id="OGE65237.1"/>
    </source>
</evidence>
<keyword evidence="10 14" id="KW-0046">Antibiotic resistance</keyword>
<comment type="miscellaneous">
    <text evidence="14">Bacitracin is thought to be involved in the inhibition of peptidoglycan synthesis by sequestering undecaprenyl diphosphate, thereby reducing the pool of lipid carrier available.</text>
</comment>
<evidence type="ECO:0000256" key="7">
    <source>
        <dbReference type="ARBA" id="ARBA00022801"/>
    </source>
</evidence>
<keyword evidence="8 14" id="KW-1133">Transmembrane helix</keyword>
<dbReference type="PANTHER" id="PTHR30622:SF3">
    <property type="entry name" value="UNDECAPRENYL-DIPHOSPHATASE"/>
    <property type="match status" value="1"/>
</dbReference>
<dbReference type="EMBL" id="MFDO01000021">
    <property type="protein sequence ID" value="OGE65237.1"/>
    <property type="molecule type" value="Genomic_DNA"/>
</dbReference>
<feature type="transmembrane region" description="Helical" evidence="14">
    <location>
        <begin position="139"/>
        <end position="157"/>
    </location>
</feature>
<evidence type="ECO:0000256" key="11">
    <source>
        <dbReference type="ARBA" id="ARBA00032707"/>
    </source>
</evidence>
<evidence type="ECO:0000256" key="1">
    <source>
        <dbReference type="ARBA" id="ARBA00004651"/>
    </source>
</evidence>
<dbReference type="GO" id="GO:0008360">
    <property type="term" value="P:regulation of cell shape"/>
    <property type="evidence" value="ECO:0007669"/>
    <property type="project" value="UniProtKB-KW"/>
</dbReference>
<dbReference type="NCBIfam" id="TIGR00753">
    <property type="entry name" value="undec_PP_bacA"/>
    <property type="match status" value="1"/>
</dbReference>
<protein>
    <recommendedName>
        <fullName evidence="4 14">Undecaprenyl-diphosphatase</fullName>
        <ecNumber evidence="3 14">3.6.1.27</ecNumber>
    </recommendedName>
    <alternativeName>
        <fullName evidence="12 14">Bacitracin resistance protein</fullName>
    </alternativeName>
    <alternativeName>
        <fullName evidence="11 14">Undecaprenyl pyrophosphate phosphatase</fullName>
    </alternativeName>
</protein>
<feature type="transmembrane region" description="Helical" evidence="14">
    <location>
        <begin position="74"/>
        <end position="93"/>
    </location>
</feature>
<dbReference type="AlphaFoldDB" id="A0A1F5MIM7"/>
<evidence type="ECO:0000256" key="5">
    <source>
        <dbReference type="ARBA" id="ARBA00022475"/>
    </source>
</evidence>
<keyword evidence="14" id="KW-0573">Peptidoglycan synthesis</keyword>
<dbReference type="PANTHER" id="PTHR30622">
    <property type="entry name" value="UNDECAPRENYL-DIPHOSPHATASE"/>
    <property type="match status" value="1"/>
</dbReference>
<reference evidence="15 16" key="1">
    <citation type="journal article" date="2016" name="Nat. Commun.">
        <title>Thousands of microbial genomes shed light on interconnected biogeochemical processes in an aquifer system.</title>
        <authorList>
            <person name="Anantharaman K."/>
            <person name="Brown C.T."/>
            <person name="Hug L.A."/>
            <person name="Sharon I."/>
            <person name="Castelle C.J."/>
            <person name="Probst A.J."/>
            <person name="Thomas B.C."/>
            <person name="Singh A."/>
            <person name="Wilkins M.J."/>
            <person name="Karaoz U."/>
            <person name="Brodie E.L."/>
            <person name="Williams K.H."/>
            <person name="Hubbard S.S."/>
            <person name="Banfield J.F."/>
        </authorList>
    </citation>
    <scope>NUCLEOTIDE SEQUENCE [LARGE SCALE GENOMIC DNA]</scope>
</reference>
<keyword evidence="7 14" id="KW-0378">Hydrolase</keyword>
<comment type="subcellular location">
    <subcellularLocation>
        <location evidence="1 14">Cell membrane</location>
        <topology evidence="1 14">Multi-pass membrane protein</topology>
    </subcellularLocation>
</comment>
<evidence type="ECO:0000256" key="6">
    <source>
        <dbReference type="ARBA" id="ARBA00022692"/>
    </source>
</evidence>
<dbReference type="GO" id="GO:0050380">
    <property type="term" value="F:undecaprenyl-diphosphatase activity"/>
    <property type="evidence" value="ECO:0007669"/>
    <property type="project" value="UniProtKB-UniRule"/>
</dbReference>
<evidence type="ECO:0000256" key="8">
    <source>
        <dbReference type="ARBA" id="ARBA00022989"/>
    </source>
</evidence>
<dbReference type="GO" id="GO:0071555">
    <property type="term" value="P:cell wall organization"/>
    <property type="evidence" value="ECO:0007669"/>
    <property type="project" value="UniProtKB-KW"/>
</dbReference>
<dbReference type="GO" id="GO:0009252">
    <property type="term" value="P:peptidoglycan biosynthetic process"/>
    <property type="evidence" value="ECO:0007669"/>
    <property type="project" value="UniProtKB-KW"/>
</dbReference>
<keyword evidence="14" id="KW-0133">Cell shape</keyword>
<dbReference type="EC" id="3.6.1.27" evidence="3 14"/>
<evidence type="ECO:0000256" key="9">
    <source>
        <dbReference type="ARBA" id="ARBA00023136"/>
    </source>
</evidence>
<dbReference type="HAMAP" id="MF_01006">
    <property type="entry name" value="Undec_diphosphatase"/>
    <property type="match status" value="1"/>
</dbReference>
<evidence type="ECO:0000256" key="14">
    <source>
        <dbReference type="HAMAP-Rule" id="MF_01006"/>
    </source>
</evidence>
<sequence length="256" mass="28368">MDFTQAIILSIVEGISEFLPISSTGHLILASRLLNIPQTEFVKTFEISIQFGAILAVVFLYGKRLLIDFKTLKRVIWVFIPTASLGFLLYGVIKSFLLGNLVVTIWALIIGGVLILFLEKHFQTREGNQKITELSLKKSLLLGIIQALSVIPGVSRSGSTIFGGMLLGLSRKEATELSFMVALPLMTAATGYDLLKNYDLISNVNLSVLAVGMVASFLTAVIAIKWLLRYVTDHNFFVFGVYRIIIGLIFILLFLY</sequence>
<evidence type="ECO:0000256" key="10">
    <source>
        <dbReference type="ARBA" id="ARBA00023251"/>
    </source>
</evidence>
<dbReference type="GO" id="GO:0046677">
    <property type="term" value="P:response to antibiotic"/>
    <property type="evidence" value="ECO:0007669"/>
    <property type="project" value="UniProtKB-UniRule"/>
</dbReference>
<evidence type="ECO:0000256" key="12">
    <source>
        <dbReference type="ARBA" id="ARBA00032932"/>
    </source>
</evidence>
<comment type="function">
    <text evidence="14">Catalyzes the dephosphorylation of undecaprenyl diphosphate (UPP). Confers resistance to bacitracin.</text>
</comment>